<reference evidence="11 12" key="1">
    <citation type="journal article" date="2016" name="Genome Announc.">
        <title>Draft Genome Sequence of Planomonospora sphaerica JCM9374, a Rare Actinomycete.</title>
        <authorList>
            <person name="Dohra H."/>
            <person name="Suzuki T."/>
            <person name="Inoue Y."/>
            <person name="Kodani S."/>
        </authorList>
    </citation>
    <scope>NUCLEOTIDE SEQUENCE [LARGE SCALE GENOMIC DNA]</scope>
    <source>
        <strain evidence="11 12">JCM 9374</strain>
    </source>
</reference>
<keyword evidence="5" id="KW-0547">Nucleotide-binding</keyword>
<dbReference type="GO" id="GO:0016020">
    <property type="term" value="C:membrane"/>
    <property type="evidence" value="ECO:0007669"/>
    <property type="project" value="InterPro"/>
</dbReference>
<dbReference type="CDD" id="cd16917">
    <property type="entry name" value="HATPase_UhpB-NarQ-NarX-like"/>
    <property type="match status" value="1"/>
</dbReference>
<dbReference type="Gene3D" id="1.20.5.1930">
    <property type="match status" value="1"/>
</dbReference>
<keyword evidence="6 11" id="KW-0418">Kinase</keyword>
<evidence type="ECO:0000256" key="4">
    <source>
        <dbReference type="ARBA" id="ARBA00022679"/>
    </source>
</evidence>
<feature type="domain" description="Signal transduction histidine kinase subgroup 3 dimerisation and phosphoacceptor" evidence="10">
    <location>
        <begin position="68"/>
        <end position="133"/>
    </location>
</feature>
<dbReference type="Proteomes" id="UP000077701">
    <property type="component" value="Unassembled WGS sequence"/>
</dbReference>
<dbReference type="Pfam" id="PF07730">
    <property type="entry name" value="HisKA_3"/>
    <property type="match status" value="1"/>
</dbReference>
<sequence length="290" mass="31077">MARARDLRARGDPVSGLLPLSLSAVAVLAAAAAWLARDRRRLARRLRDEQAERAGQRDALARAALTRERARIAHELHDVVAHGVSMMTLGVGAGRMIMDKDPVRARETLWAAEESGRQALTELQRALGLLRAEGAEGGARTRAPQPRLADLADLLARVRTEGLSVDVVEDGRPVEIGPALELSAYRIVQEALGNTLRHTGARSACVTLRWRPGFLDLLVRDDGRAGPGAGTGTADTAGPALVGIRERVTLFGGTLETVSLEEGGSELRARLPTVDARATYPPWEAVSPPR</sequence>
<dbReference type="InterPro" id="IPR050482">
    <property type="entry name" value="Sensor_HK_TwoCompSys"/>
</dbReference>
<protein>
    <recommendedName>
        <fullName evidence="2">histidine kinase</fullName>
        <ecNumber evidence="2">2.7.13.3</ecNumber>
    </recommendedName>
</protein>
<keyword evidence="9" id="KW-0472">Membrane</keyword>
<keyword evidence="9" id="KW-0812">Transmembrane</keyword>
<keyword evidence="8" id="KW-0902">Two-component regulatory system</keyword>
<evidence type="ECO:0000256" key="2">
    <source>
        <dbReference type="ARBA" id="ARBA00012438"/>
    </source>
</evidence>
<dbReference type="GO" id="GO:0000155">
    <property type="term" value="F:phosphorelay sensor kinase activity"/>
    <property type="evidence" value="ECO:0007669"/>
    <property type="project" value="InterPro"/>
</dbReference>
<proteinExistence type="predicted"/>
<dbReference type="GO" id="GO:0046983">
    <property type="term" value="F:protein dimerization activity"/>
    <property type="evidence" value="ECO:0007669"/>
    <property type="project" value="InterPro"/>
</dbReference>
<gene>
    <name evidence="11" type="ORF">PS9374_00582</name>
</gene>
<dbReference type="GO" id="GO:0005524">
    <property type="term" value="F:ATP binding"/>
    <property type="evidence" value="ECO:0007669"/>
    <property type="project" value="UniProtKB-KW"/>
</dbReference>
<reference evidence="12" key="2">
    <citation type="submission" date="2016-04" db="EMBL/GenBank/DDBJ databases">
        <title>Planomonospora sphaerica JCM9374 whole genome shotgun sequence.</title>
        <authorList>
            <person name="Suzuki T."/>
            <person name="Dohra H."/>
            <person name="Kodani S."/>
        </authorList>
    </citation>
    <scope>NUCLEOTIDE SEQUENCE [LARGE SCALE GENOMIC DNA]</scope>
    <source>
        <strain evidence="12">JCM 9374</strain>
    </source>
</reference>
<evidence type="ECO:0000256" key="6">
    <source>
        <dbReference type="ARBA" id="ARBA00022777"/>
    </source>
</evidence>
<dbReference type="InterPro" id="IPR036890">
    <property type="entry name" value="HATPase_C_sf"/>
</dbReference>
<dbReference type="PANTHER" id="PTHR24421">
    <property type="entry name" value="NITRATE/NITRITE SENSOR PROTEIN NARX-RELATED"/>
    <property type="match status" value="1"/>
</dbReference>
<dbReference type="EC" id="2.7.13.3" evidence="2"/>
<evidence type="ECO:0000259" key="10">
    <source>
        <dbReference type="Pfam" id="PF07730"/>
    </source>
</evidence>
<dbReference type="InterPro" id="IPR011712">
    <property type="entry name" value="Sig_transdc_His_kin_sub3_dim/P"/>
</dbReference>
<comment type="catalytic activity">
    <reaction evidence="1">
        <text>ATP + protein L-histidine = ADP + protein N-phospho-L-histidine.</text>
        <dbReference type="EC" id="2.7.13.3"/>
    </reaction>
</comment>
<comment type="caution">
    <text evidence="11">The sequence shown here is derived from an EMBL/GenBank/DDBJ whole genome shotgun (WGS) entry which is preliminary data.</text>
</comment>
<keyword evidence="12" id="KW-1185">Reference proteome</keyword>
<evidence type="ECO:0000256" key="1">
    <source>
        <dbReference type="ARBA" id="ARBA00000085"/>
    </source>
</evidence>
<keyword evidence="7" id="KW-0067">ATP-binding</keyword>
<keyword evidence="9" id="KW-1133">Transmembrane helix</keyword>
<dbReference type="Gene3D" id="3.30.565.10">
    <property type="entry name" value="Histidine kinase-like ATPase, C-terminal domain"/>
    <property type="match status" value="1"/>
</dbReference>
<accession>A0A171BDQ8</accession>
<organism evidence="11 12">
    <name type="scientific">Planomonospora sphaerica</name>
    <dbReference type="NCBI Taxonomy" id="161355"/>
    <lineage>
        <taxon>Bacteria</taxon>
        <taxon>Bacillati</taxon>
        <taxon>Actinomycetota</taxon>
        <taxon>Actinomycetes</taxon>
        <taxon>Streptosporangiales</taxon>
        <taxon>Streptosporangiaceae</taxon>
        <taxon>Planomonospora</taxon>
    </lineage>
</organism>
<dbReference type="STRING" id="161355.PS9374_00582"/>
<evidence type="ECO:0000256" key="7">
    <source>
        <dbReference type="ARBA" id="ARBA00022840"/>
    </source>
</evidence>
<evidence type="ECO:0000256" key="3">
    <source>
        <dbReference type="ARBA" id="ARBA00022553"/>
    </source>
</evidence>
<evidence type="ECO:0000256" key="5">
    <source>
        <dbReference type="ARBA" id="ARBA00022741"/>
    </source>
</evidence>
<dbReference type="SUPFAM" id="SSF55874">
    <property type="entry name" value="ATPase domain of HSP90 chaperone/DNA topoisomerase II/histidine kinase"/>
    <property type="match status" value="1"/>
</dbReference>
<evidence type="ECO:0000256" key="8">
    <source>
        <dbReference type="ARBA" id="ARBA00023012"/>
    </source>
</evidence>
<dbReference type="EMBL" id="BDCX01000001">
    <property type="protein sequence ID" value="GAT64950.1"/>
    <property type="molecule type" value="Genomic_DNA"/>
</dbReference>
<evidence type="ECO:0000313" key="11">
    <source>
        <dbReference type="EMBL" id="GAT64950.1"/>
    </source>
</evidence>
<dbReference type="PANTHER" id="PTHR24421:SF10">
    <property type="entry name" value="NITRATE_NITRITE SENSOR PROTEIN NARQ"/>
    <property type="match status" value="1"/>
</dbReference>
<evidence type="ECO:0000313" key="12">
    <source>
        <dbReference type="Proteomes" id="UP000077701"/>
    </source>
</evidence>
<keyword evidence="3" id="KW-0597">Phosphoprotein</keyword>
<name>A0A171BDQ8_9ACTN</name>
<feature type="transmembrane region" description="Helical" evidence="9">
    <location>
        <begin position="16"/>
        <end position="36"/>
    </location>
</feature>
<evidence type="ECO:0000256" key="9">
    <source>
        <dbReference type="SAM" id="Phobius"/>
    </source>
</evidence>
<keyword evidence="4" id="KW-0808">Transferase</keyword>
<dbReference type="AlphaFoldDB" id="A0A171BDQ8"/>